<dbReference type="EMBL" id="FRAA01000005">
    <property type="protein sequence ID" value="SHK43944.1"/>
    <property type="molecule type" value="Genomic_DNA"/>
</dbReference>
<dbReference type="Pfam" id="PF20620">
    <property type="entry name" value="DUF6805"/>
    <property type="match status" value="1"/>
</dbReference>
<evidence type="ECO:0000259" key="3">
    <source>
        <dbReference type="Pfam" id="PF20620"/>
    </source>
</evidence>
<evidence type="ECO:0000259" key="2">
    <source>
        <dbReference type="Pfam" id="PF16375"/>
    </source>
</evidence>
<dbReference type="InterPro" id="IPR008928">
    <property type="entry name" value="6-hairpin_glycosidase_sf"/>
</dbReference>
<gene>
    <name evidence="5" type="ORF">SAMN04488028_10515</name>
</gene>
<dbReference type="PANTHER" id="PTHR31151:SF0">
    <property type="entry name" value="PROLINE-TRNA LIGASE (DUF1680)"/>
    <property type="match status" value="1"/>
</dbReference>
<proteinExistence type="predicted"/>
<evidence type="ECO:0000313" key="6">
    <source>
        <dbReference type="Proteomes" id="UP000184474"/>
    </source>
</evidence>
<dbReference type="Pfam" id="PF20736">
    <property type="entry name" value="Glyco_hydro127M"/>
    <property type="match status" value="1"/>
</dbReference>
<dbReference type="Pfam" id="PF16375">
    <property type="entry name" value="DUF4986"/>
    <property type="match status" value="1"/>
</dbReference>
<dbReference type="InterPro" id="IPR049046">
    <property type="entry name" value="Beta-AFase-like_GH127_middle"/>
</dbReference>
<reference evidence="6" key="1">
    <citation type="submission" date="2016-11" db="EMBL/GenBank/DDBJ databases">
        <authorList>
            <person name="Varghese N."/>
            <person name="Submissions S."/>
        </authorList>
    </citation>
    <scope>NUCLEOTIDE SEQUENCE [LARGE SCALE GENOMIC DNA]</scope>
    <source>
        <strain evidence="6">DSM 26134</strain>
    </source>
</reference>
<keyword evidence="6" id="KW-1185">Reference proteome</keyword>
<evidence type="ECO:0000313" key="5">
    <source>
        <dbReference type="EMBL" id="SHK43944.1"/>
    </source>
</evidence>
<dbReference type="PANTHER" id="PTHR31151">
    <property type="entry name" value="PROLINE-TRNA LIGASE (DUF1680)"/>
    <property type="match status" value="1"/>
</dbReference>
<name>A0A1M6SGM5_REIAG</name>
<dbReference type="RefSeq" id="WP_245816841.1">
    <property type="nucleotide sequence ID" value="NZ_FRAA01000005.1"/>
</dbReference>
<dbReference type="STRING" id="156994.SAMN04488028_10515"/>
<dbReference type="Pfam" id="PF07944">
    <property type="entry name" value="Beta-AFase-like_GH127_cat"/>
    <property type="match status" value="1"/>
</dbReference>
<feature type="domain" description="Non-reducing end beta-L-arabinofuranosidase-like GH127 middle" evidence="4">
    <location>
        <begin position="430"/>
        <end position="524"/>
    </location>
</feature>
<dbReference type="AlphaFoldDB" id="A0A1M6SGM5"/>
<sequence length="796" mass="91054">MKDMKTLLCMTAVWVTFWSCTPSTQSKAIQKLEYFSLEDVRLLESPFLHAQELDKQYLLELNADRLLAPFLREAGLKPKAENYTNWENTGLDGHIGGHYLSALSQMYASTGDQEIKNRLDFMLTELNACQQANNNGYIGGVPDGKVIWKEIAQGNIRAGAFGLNDRWVPLYNIHKTYAGLRDAYLYTGSIEAKGMLINMTDWMIEVVSQLSDEQIQDMLVSEHGGLNETFADVAAITGDKKYLKLAKQFSHQVLLAPLIKGEDHLTGMHANTQIPKVIGFQRVAEINGDSSWTRAARFFWEQVVNDRSVSIGGNSAYEHFHPSDDFNRMIQGTQGPETCNTYNMLRLTRSLYQDSPNADYIDYYERALYNHILSSQNPETGGLVYFTQMRPGHYRVYSQPQTSFWCCVGSGIENHAKYGEMIYAHTKEALYVNLFIPSEVEWKERGVKIFQENNFPQEAETKLTIASVAKGDFTLQLRNPEWIHGELEVWINGTLFTDFDASQGYLALRREWKEGDEILVKMPMKLHTEQLPDGSNYYSFLYGPIVLAAKTSNLNMPGLNADDSRGGHIASGRTIPIHEMPMLLSDTEQLLENVAPIPGRSLQFQLTGLYPEKYNQGLQLIPFYTLHDARYMVYFPQANQDELEEIKRKMSEKEEAVRQLDAVTVDIVLSGQQQPESDHFVQQQDTWTGYMYDEHYREGTGWFSYQMKNPEIESSTLYVKYLDVDPLRRSEIYLNDQKVADLDLDAKSKEHLNILTIDIPVDIRKEKLITVKIKSKEGKWMTKIVEVRLLSEKATQ</sequence>
<feature type="domain" description="Non-reducing end beta-L-arabinofuranosidase-like GH127 catalytic" evidence="1">
    <location>
        <begin position="39"/>
        <end position="420"/>
    </location>
</feature>
<dbReference type="InterPro" id="IPR032275">
    <property type="entry name" value="DUF4986"/>
</dbReference>
<dbReference type="SUPFAM" id="SSF48208">
    <property type="entry name" value="Six-hairpin glycosidases"/>
    <property type="match status" value="1"/>
</dbReference>
<dbReference type="Proteomes" id="UP000184474">
    <property type="component" value="Unassembled WGS sequence"/>
</dbReference>
<evidence type="ECO:0000259" key="4">
    <source>
        <dbReference type="Pfam" id="PF20736"/>
    </source>
</evidence>
<feature type="domain" description="Glycoside hydrolase GH146 substrate-binding" evidence="3">
    <location>
        <begin position="659"/>
        <end position="790"/>
    </location>
</feature>
<dbReference type="InterPro" id="IPR046544">
    <property type="entry name" value="GH146_SB_dom"/>
</dbReference>
<accession>A0A1M6SGM5</accession>
<organism evidence="5 6">
    <name type="scientific">Reichenbachiella agariperforans</name>
    <dbReference type="NCBI Taxonomy" id="156994"/>
    <lineage>
        <taxon>Bacteria</taxon>
        <taxon>Pseudomonadati</taxon>
        <taxon>Bacteroidota</taxon>
        <taxon>Cytophagia</taxon>
        <taxon>Cytophagales</taxon>
        <taxon>Reichenbachiellaceae</taxon>
        <taxon>Reichenbachiella</taxon>
    </lineage>
</organism>
<protein>
    <submittedName>
        <fullName evidence="5">Uncharacterized protein</fullName>
    </submittedName>
</protein>
<dbReference type="InterPro" id="IPR012878">
    <property type="entry name" value="Beta-AFase-like_GH127_cat"/>
</dbReference>
<dbReference type="GO" id="GO:0005975">
    <property type="term" value="P:carbohydrate metabolic process"/>
    <property type="evidence" value="ECO:0007669"/>
    <property type="project" value="InterPro"/>
</dbReference>
<evidence type="ECO:0000259" key="1">
    <source>
        <dbReference type="Pfam" id="PF07944"/>
    </source>
</evidence>
<feature type="domain" description="DUF4986" evidence="2">
    <location>
        <begin position="555"/>
        <end position="635"/>
    </location>
</feature>